<dbReference type="AlphaFoldDB" id="A0A196S9H9"/>
<comment type="caution">
    <text evidence="2">The sequence shown here is derived from an EMBL/GenBank/DDBJ whole genome shotgun (WGS) entry which is preliminary data.</text>
</comment>
<dbReference type="OrthoDB" id="1918237at2759"/>
<proteinExistence type="predicted"/>
<evidence type="ECO:0000313" key="3">
    <source>
        <dbReference type="Proteomes" id="UP000078348"/>
    </source>
</evidence>
<dbReference type="PANTHER" id="PTHR12484:SF4">
    <property type="entry name" value="A-KINASE ANCHOR PROTEIN 17A"/>
    <property type="match status" value="1"/>
</dbReference>
<sequence length="805" mass="91317">MTETVPFVNGIRLVPVTHVSIVLREMYGVSLSQSVSAWDITEFLRGAFSDSVFDVLIQVDEEITVSFFTTLDSAESVVRSLDGRQTGISSRNVLVSASIVPPLPAQDEWEAAFHCHSEEDFSSLLPGCRPDTVVLSDIPIRWFGLKTPQLEKGSSSLRNLNAFFSHYGAVEEIQLLSSSEIDSFLYVTVGVRFASYAGFCACMTVLRNRLMQKDGVKKALVLRVAFDRSAFFSEEKKKQRAEEEKEAKKEEAARQRRKKEEEEAVRRMTKEVRAQLEALEEVLQSLSAEDREVAKLKEVVEEQRLALDQPTVVSLRESGAVLEKTKRRAKRAGERIAREARERRRREVKAAVKAVSALYAKYETTCEQVSELAWMEERRSRCAAVLREVAELSGEALERDHDALLAKLKGAKQTMEKVLSAQIVMAAMEQSLQEVEAACDAKKTGPLGFVFERAEKAVQTRFLRVNASCNNEQQMRDFNAVLEKMKAGVLQLSVACAAVEEAEASFQTLCERIEQRAKALAQFQNVLFEEGGVLTAPVEAEWRAQRSAVVTAISKDVFAFDAASVQEGLEALRRLERVLQCFDAFTEQVEQYAQLRRRFESACRAVARANKRVARYKEKEAKVQRYLDDVDSAVLKERVEAMEQLKVESLQELCEGLLRGKKLFVTLWREPRFEAEMSGFRAGMQMLLDACAELLGRKEKECDSTMRVLEGKEEAMRDLRESLVERVLYLQNRKACIEEELRLLANRKRLSEEAIRVSSRVAKDDEVHSIVEGEESPPLKRAYSEKRVEFRFNAEKGCFEEYELD</sequence>
<accession>A0A196S9H9</accession>
<evidence type="ECO:0000313" key="2">
    <source>
        <dbReference type="EMBL" id="OAO12747.1"/>
    </source>
</evidence>
<keyword evidence="2" id="KW-0808">Transferase</keyword>
<dbReference type="GO" id="GO:0016301">
    <property type="term" value="F:kinase activity"/>
    <property type="evidence" value="ECO:0007669"/>
    <property type="project" value="UniProtKB-KW"/>
</dbReference>
<keyword evidence="3" id="KW-1185">Reference proteome</keyword>
<dbReference type="Proteomes" id="UP000078348">
    <property type="component" value="Unassembled WGS sequence"/>
</dbReference>
<dbReference type="InterPro" id="IPR056852">
    <property type="entry name" value="AK17A/B"/>
</dbReference>
<gene>
    <name evidence="2" type="ORF">AV274_5570</name>
</gene>
<organism evidence="2 3">
    <name type="scientific">Blastocystis sp. subtype 1 (strain ATCC 50177 / NandII)</name>
    <dbReference type="NCBI Taxonomy" id="478820"/>
    <lineage>
        <taxon>Eukaryota</taxon>
        <taxon>Sar</taxon>
        <taxon>Stramenopiles</taxon>
        <taxon>Bigyra</taxon>
        <taxon>Opalozoa</taxon>
        <taxon>Opalinata</taxon>
        <taxon>Blastocystidae</taxon>
        <taxon>Blastocystis</taxon>
    </lineage>
</organism>
<name>A0A196S9H9_BLAHN</name>
<dbReference type="EMBL" id="LXWW01000514">
    <property type="protein sequence ID" value="OAO12747.1"/>
    <property type="molecule type" value="Genomic_DNA"/>
</dbReference>
<dbReference type="STRING" id="478820.A0A196S9H9"/>
<reference evidence="2 3" key="1">
    <citation type="submission" date="2016-05" db="EMBL/GenBank/DDBJ databases">
        <title>Nuclear genome of Blastocystis sp. subtype 1 NandII.</title>
        <authorList>
            <person name="Gentekaki E."/>
            <person name="Curtis B."/>
            <person name="Stairs C."/>
            <person name="Eme L."/>
            <person name="Herman E."/>
            <person name="Klimes V."/>
            <person name="Arias M.C."/>
            <person name="Elias M."/>
            <person name="Hilliou F."/>
            <person name="Klute M."/>
            <person name="Malik S.-B."/>
            <person name="Pightling A."/>
            <person name="Rachubinski R."/>
            <person name="Salas D."/>
            <person name="Schlacht A."/>
            <person name="Suga H."/>
            <person name="Archibald J."/>
            <person name="Ball S.G."/>
            <person name="Clark G."/>
            <person name="Dacks J."/>
            <person name="Van Der Giezen M."/>
            <person name="Tsaousis A."/>
            <person name="Roger A."/>
        </authorList>
    </citation>
    <scope>NUCLEOTIDE SEQUENCE [LARGE SCALE GENOMIC DNA]</scope>
    <source>
        <strain evidence="3">ATCC 50177 / NandII</strain>
    </source>
</reference>
<evidence type="ECO:0000256" key="1">
    <source>
        <dbReference type="SAM" id="MobiDB-lite"/>
    </source>
</evidence>
<feature type="region of interest" description="Disordered" evidence="1">
    <location>
        <begin position="237"/>
        <end position="265"/>
    </location>
</feature>
<protein>
    <submittedName>
        <fullName evidence="2">A-kinase anchor protein 17A</fullName>
    </submittedName>
</protein>
<dbReference type="PANTHER" id="PTHR12484">
    <property type="entry name" value="B-LYMPHOCYTE ANTIGEN-RELATED"/>
    <property type="match status" value="1"/>
</dbReference>
<keyword evidence="2" id="KW-0418">Kinase</keyword>
<dbReference type="Pfam" id="PF25015">
    <property type="entry name" value="RBD_AKAP-17A"/>
    <property type="match status" value="1"/>
</dbReference>